<organism evidence="6 7">
    <name type="scientific">Propioniciclava flava</name>
    <dbReference type="NCBI Taxonomy" id="2072026"/>
    <lineage>
        <taxon>Bacteria</taxon>
        <taxon>Bacillati</taxon>
        <taxon>Actinomycetota</taxon>
        <taxon>Actinomycetes</taxon>
        <taxon>Propionibacteriales</taxon>
        <taxon>Propionibacteriaceae</taxon>
        <taxon>Propioniciclava</taxon>
    </lineage>
</organism>
<dbReference type="SMART" id="SM00382">
    <property type="entry name" value="AAA"/>
    <property type="match status" value="2"/>
</dbReference>
<evidence type="ECO:0000313" key="7">
    <source>
        <dbReference type="Proteomes" id="UP000290624"/>
    </source>
</evidence>
<keyword evidence="7" id="KW-1185">Reference proteome</keyword>
<reference evidence="6 7" key="1">
    <citation type="submission" date="2018-01" db="EMBL/GenBank/DDBJ databases">
        <title>Lactibacter flavus gen. nov., sp. nov., a novel bacterium of the family Propionibacteriaceae isolated from raw milk and dairy products.</title>
        <authorList>
            <person name="Wenning M."/>
            <person name="Breitenwieser F."/>
            <person name="Huptas C."/>
            <person name="von Neubeck M."/>
            <person name="Busse H.-J."/>
            <person name="Scherer S."/>
        </authorList>
    </citation>
    <scope>NUCLEOTIDE SEQUENCE [LARGE SCALE GENOMIC DNA]</scope>
    <source>
        <strain evidence="6 7">VG341</strain>
    </source>
</reference>
<dbReference type="PANTHER" id="PTHR43553">
    <property type="entry name" value="HEAVY METAL TRANSPORTER"/>
    <property type="match status" value="1"/>
</dbReference>
<dbReference type="PROSITE" id="PS00211">
    <property type="entry name" value="ABC_TRANSPORTER_1"/>
    <property type="match status" value="2"/>
</dbReference>
<evidence type="ECO:0000256" key="1">
    <source>
        <dbReference type="ARBA" id="ARBA00005417"/>
    </source>
</evidence>
<protein>
    <submittedName>
        <fullName evidence="6">ABC transporter ATP-binding protein</fullName>
    </submittedName>
</protein>
<sequence>MLVRGLTWTPLGARTPVLADVDLRLEPGERVLLTGPSGGGKSTLLRALAGVLDAAESGEATGEVRVGGETPLGGGAALLLQDPGAGQVAETVGRDIAFGMENRAVPRTAIWPRVRSLVGRVGLSVGQEHRVAALSGGESQRVGLAGSLASADGLLLLDEPTSMLDPDAAARVRDSVADAVADRALTLVLAEHRLDGWLPLVDRLVVVAAGRMVADLPVRGGGLDAHAPGPDSAADLVRDLTSWGVWLPGVPEPTPWPVAADVCAPHSRALVDASAWSGSRASARERETSSPFAGGAALLRVKDVAVARDRPRRGAVASVVHCRVEADLVAGQVQAVLGASGVGKSTLLAALAGLRRPVGGVVEALPPLAREASTHPHRWTSRQVATRVGYVPQRPQASVIGGTCRASLLATARALGRDAERRGDALMEQLGLGAVADRSPYRLSGGEARRLALATAVVHGPDLLLLDEPTVGQDRDAWAAVAGVIEAAARAGVAVVAATHDDLLADLAARRIVLTRGADA</sequence>
<dbReference type="PROSITE" id="PS50893">
    <property type="entry name" value="ABC_TRANSPORTER_2"/>
    <property type="match status" value="2"/>
</dbReference>
<dbReference type="OrthoDB" id="501320at2"/>
<comment type="caution">
    <text evidence="6">The sequence shown here is derived from an EMBL/GenBank/DDBJ whole genome shotgun (WGS) entry which is preliminary data.</text>
</comment>
<dbReference type="CDD" id="cd03225">
    <property type="entry name" value="ABC_cobalt_CbiO_domain1"/>
    <property type="match status" value="1"/>
</dbReference>
<dbReference type="InterPro" id="IPR015856">
    <property type="entry name" value="ABC_transpr_CbiO/EcfA_su"/>
</dbReference>
<dbReference type="InterPro" id="IPR050095">
    <property type="entry name" value="ECF_ABC_transporter_ATP-bd"/>
</dbReference>
<evidence type="ECO:0000256" key="3">
    <source>
        <dbReference type="ARBA" id="ARBA00022741"/>
    </source>
</evidence>
<dbReference type="GO" id="GO:0043190">
    <property type="term" value="C:ATP-binding cassette (ABC) transporter complex"/>
    <property type="evidence" value="ECO:0007669"/>
    <property type="project" value="TreeGrafter"/>
</dbReference>
<feature type="domain" description="ABC transporter" evidence="5">
    <location>
        <begin position="1"/>
        <end position="234"/>
    </location>
</feature>
<evidence type="ECO:0000256" key="4">
    <source>
        <dbReference type="ARBA" id="ARBA00022840"/>
    </source>
</evidence>
<dbReference type="InterPro" id="IPR027417">
    <property type="entry name" value="P-loop_NTPase"/>
</dbReference>
<dbReference type="InterPro" id="IPR017871">
    <property type="entry name" value="ABC_transporter-like_CS"/>
</dbReference>
<comment type="similarity">
    <text evidence="1">Belongs to the ABC transporter superfamily.</text>
</comment>
<dbReference type="Proteomes" id="UP000290624">
    <property type="component" value="Unassembled WGS sequence"/>
</dbReference>
<evidence type="ECO:0000313" key="6">
    <source>
        <dbReference type="EMBL" id="RXW32797.1"/>
    </source>
</evidence>
<proteinExistence type="inferred from homology"/>
<dbReference type="AlphaFoldDB" id="A0A4Q2EGW8"/>
<dbReference type="InterPro" id="IPR003593">
    <property type="entry name" value="AAA+_ATPase"/>
</dbReference>
<gene>
    <name evidence="6" type="ORF">C1706_05345</name>
</gene>
<dbReference type="GO" id="GO:0005524">
    <property type="term" value="F:ATP binding"/>
    <property type="evidence" value="ECO:0007669"/>
    <property type="project" value="UniProtKB-KW"/>
</dbReference>
<dbReference type="GO" id="GO:0042626">
    <property type="term" value="F:ATPase-coupled transmembrane transporter activity"/>
    <property type="evidence" value="ECO:0007669"/>
    <property type="project" value="TreeGrafter"/>
</dbReference>
<accession>A0A4Q2EGW8</accession>
<dbReference type="GO" id="GO:0016887">
    <property type="term" value="F:ATP hydrolysis activity"/>
    <property type="evidence" value="ECO:0007669"/>
    <property type="project" value="InterPro"/>
</dbReference>
<evidence type="ECO:0000259" key="5">
    <source>
        <dbReference type="PROSITE" id="PS50893"/>
    </source>
</evidence>
<dbReference type="PANTHER" id="PTHR43553:SF24">
    <property type="entry name" value="ENERGY-COUPLING FACTOR TRANSPORTER ATP-BINDING PROTEIN ECFA1"/>
    <property type="match status" value="1"/>
</dbReference>
<keyword evidence="4 6" id="KW-0067">ATP-binding</keyword>
<feature type="domain" description="ABC transporter" evidence="5">
    <location>
        <begin position="299"/>
        <end position="520"/>
    </location>
</feature>
<name>A0A4Q2EGW8_9ACTN</name>
<dbReference type="SUPFAM" id="SSF52540">
    <property type="entry name" value="P-loop containing nucleoside triphosphate hydrolases"/>
    <property type="match status" value="2"/>
</dbReference>
<dbReference type="Gene3D" id="3.40.50.300">
    <property type="entry name" value="P-loop containing nucleotide triphosphate hydrolases"/>
    <property type="match status" value="2"/>
</dbReference>
<dbReference type="InterPro" id="IPR003439">
    <property type="entry name" value="ABC_transporter-like_ATP-bd"/>
</dbReference>
<keyword evidence="3" id="KW-0547">Nucleotide-binding</keyword>
<dbReference type="EMBL" id="PPCV01000003">
    <property type="protein sequence ID" value="RXW32797.1"/>
    <property type="molecule type" value="Genomic_DNA"/>
</dbReference>
<keyword evidence="2" id="KW-0813">Transport</keyword>
<dbReference type="Pfam" id="PF00005">
    <property type="entry name" value="ABC_tran"/>
    <property type="match status" value="2"/>
</dbReference>
<evidence type="ECO:0000256" key="2">
    <source>
        <dbReference type="ARBA" id="ARBA00022448"/>
    </source>
</evidence>